<evidence type="ECO:0000313" key="3">
    <source>
        <dbReference type="Proteomes" id="UP001392437"/>
    </source>
</evidence>
<protein>
    <submittedName>
        <fullName evidence="2">Uncharacterized protein</fullName>
    </submittedName>
</protein>
<reference evidence="2 3" key="1">
    <citation type="submission" date="2023-01" db="EMBL/GenBank/DDBJ databases">
        <title>Analysis of 21 Apiospora genomes using comparative genomics revels a genus with tremendous synthesis potential of carbohydrate active enzymes and secondary metabolites.</title>
        <authorList>
            <person name="Sorensen T."/>
        </authorList>
    </citation>
    <scope>NUCLEOTIDE SEQUENCE [LARGE SCALE GENOMIC DNA]</scope>
    <source>
        <strain evidence="2 3">CBS 117206</strain>
    </source>
</reference>
<proteinExistence type="predicted"/>
<dbReference type="EMBL" id="JAQQWP010000008">
    <property type="protein sequence ID" value="KAK8106068.1"/>
    <property type="molecule type" value="Genomic_DNA"/>
</dbReference>
<evidence type="ECO:0000256" key="1">
    <source>
        <dbReference type="SAM" id="MobiDB-lite"/>
    </source>
</evidence>
<comment type="caution">
    <text evidence="2">The sequence shown here is derived from an EMBL/GenBank/DDBJ whole genome shotgun (WGS) entry which is preliminary data.</text>
</comment>
<dbReference type="Proteomes" id="UP001392437">
    <property type="component" value="Unassembled WGS sequence"/>
</dbReference>
<feature type="region of interest" description="Disordered" evidence="1">
    <location>
        <begin position="79"/>
        <end position="105"/>
    </location>
</feature>
<feature type="compositionally biased region" description="Basic and acidic residues" evidence="1">
    <location>
        <begin position="82"/>
        <end position="91"/>
    </location>
</feature>
<evidence type="ECO:0000313" key="2">
    <source>
        <dbReference type="EMBL" id="KAK8106068.1"/>
    </source>
</evidence>
<keyword evidence="3" id="KW-1185">Reference proteome</keyword>
<name>A0AAW0QL92_9PEZI</name>
<organism evidence="2 3">
    <name type="scientific">Apiospora kogelbergensis</name>
    <dbReference type="NCBI Taxonomy" id="1337665"/>
    <lineage>
        <taxon>Eukaryota</taxon>
        <taxon>Fungi</taxon>
        <taxon>Dikarya</taxon>
        <taxon>Ascomycota</taxon>
        <taxon>Pezizomycotina</taxon>
        <taxon>Sordariomycetes</taxon>
        <taxon>Xylariomycetidae</taxon>
        <taxon>Amphisphaeriales</taxon>
        <taxon>Apiosporaceae</taxon>
        <taxon>Apiospora</taxon>
    </lineage>
</organism>
<accession>A0AAW0QL92</accession>
<gene>
    <name evidence="2" type="ORF">PG999_009427</name>
</gene>
<sequence length="105" mass="10988">MPGVLVCFGPILTGDRRVAVVLAESRSPTVLPEADNACASKRLAKLLATLHAGRSDGLLHVLAGYAQADLQILTAGFSSWGDKTRNGEKRGASVRPSPCPLPPAR</sequence>
<dbReference type="AlphaFoldDB" id="A0AAW0QL92"/>